<accession>A0A176XHI9</accession>
<dbReference type="InterPro" id="IPR035919">
    <property type="entry name" value="EAL_sf"/>
</dbReference>
<dbReference type="CDD" id="cd01948">
    <property type="entry name" value="EAL"/>
    <property type="match status" value="1"/>
</dbReference>
<comment type="caution">
    <text evidence="2">The sequence shown here is derived from an EMBL/GenBank/DDBJ whole genome shotgun (WGS) entry which is preliminary data.</text>
</comment>
<dbReference type="Gene3D" id="3.20.20.450">
    <property type="entry name" value="EAL domain"/>
    <property type="match status" value="1"/>
</dbReference>
<name>A0A176XHI9_AGRTU</name>
<dbReference type="PANTHER" id="PTHR33121">
    <property type="entry name" value="CYCLIC DI-GMP PHOSPHODIESTERASE PDEF"/>
    <property type="match status" value="1"/>
</dbReference>
<dbReference type="Proteomes" id="UP000077098">
    <property type="component" value="Unassembled WGS sequence"/>
</dbReference>
<dbReference type="SUPFAM" id="SSF141868">
    <property type="entry name" value="EAL domain-like"/>
    <property type="match status" value="1"/>
</dbReference>
<gene>
    <name evidence="2" type="ORF">A7J57_22130</name>
</gene>
<organism evidence="2 3">
    <name type="scientific">Agrobacterium tumefaciens</name>
    <dbReference type="NCBI Taxonomy" id="358"/>
    <lineage>
        <taxon>Bacteria</taxon>
        <taxon>Pseudomonadati</taxon>
        <taxon>Pseudomonadota</taxon>
        <taxon>Alphaproteobacteria</taxon>
        <taxon>Hyphomicrobiales</taxon>
        <taxon>Rhizobiaceae</taxon>
        <taxon>Rhizobium/Agrobacterium group</taxon>
        <taxon>Agrobacterium</taxon>
        <taxon>Agrobacterium tumefaciens complex</taxon>
    </lineage>
</organism>
<evidence type="ECO:0000313" key="3">
    <source>
        <dbReference type="Proteomes" id="UP000077098"/>
    </source>
</evidence>
<evidence type="ECO:0000259" key="1">
    <source>
        <dbReference type="PROSITE" id="PS50883"/>
    </source>
</evidence>
<dbReference type="PROSITE" id="PS50883">
    <property type="entry name" value="EAL"/>
    <property type="match status" value="1"/>
</dbReference>
<dbReference type="PANTHER" id="PTHR33121:SF70">
    <property type="entry name" value="SIGNALING PROTEIN YKOW"/>
    <property type="match status" value="1"/>
</dbReference>
<reference evidence="2 3" key="1">
    <citation type="submission" date="2016-05" db="EMBL/GenBank/DDBJ databases">
        <authorList>
            <person name="Lavstsen T."/>
            <person name="Jespersen J.S."/>
        </authorList>
    </citation>
    <scope>NUCLEOTIDE SEQUENCE [LARGE SCALE GENOMIC DNA]</scope>
    <source>
        <strain evidence="2 3">KCJ1736</strain>
    </source>
</reference>
<evidence type="ECO:0000313" key="2">
    <source>
        <dbReference type="EMBL" id="OAE48384.1"/>
    </source>
</evidence>
<dbReference type="SMART" id="SM00052">
    <property type="entry name" value="EAL"/>
    <property type="match status" value="1"/>
</dbReference>
<dbReference type="Pfam" id="PF00563">
    <property type="entry name" value="EAL"/>
    <property type="match status" value="1"/>
</dbReference>
<dbReference type="AlphaFoldDB" id="A0A176XHI9"/>
<dbReference type="InterPro" id="IPR050706">
    <property type="entry name" value="Cyclic-di-GMP_PDE-like"/>
</dbReference>
<dbReference type="EMBL" id="LXPS01000006">
    <property type="protein sequence ID" value="OAE48384.1"/>
    <property type="molecule type" value="Genomic_DNA"/>
</dbReference>
<sequence>MEVLRQACETLSHWSANPRTQALRLAVNISPVQLQDPSLVSSVSRIVREAGIDPSLLEFELTENALATDTAAVLERMEVLASSGASWALDDFGTGYSSLATLRTLPVRKLKIDRQFLIEATRQERAQQLLGKIIEISHVMGMCALAEGVETPDQRELLTRLGCDHFQGYLFAQPMPREELNRWLGNQAIPSTLSDVG</sequence>
<proteinExistence type="predicted"/>
<protein>
    <recommendedName>
        <fullName evidence="1">EAL domain-containing protein</fullName>
    </recommendedName>
</protein>
<feature type="domain" description="EAL" evidence="1">
    <location>
        <begin position="1"/>
        <end position="188"/>
    </location>
</feature>
<dbReference type="GO" id="GO:0071111">
    <property type="term" value="F:cyclic-guanylate-specific phosphodiesterase activity"/>
    <property type="evidence" value="ECO:0007669"/>
    <property type="project" value="InterPro"/>
</dbReference>
<dbReference type="InterPro" id="IPR001633">
    <property type="entry name" value="EAL_dom"/>
</dbReference>